<comment type="similarity">
    <text evidence="3">Belongs to the phosphoglycerate kinase family.</text>
</comment>
<sequence length="408" mass="44425">MSSKLTIVDIKHKLYNKCVLIRVDYNVPLINGVITDKTRIFANLPTLDYVFLHGASKVVLMSHLGRPNGKVIEKHSLKPIVPILEKYTGRNIQFISTNINSDDIQTEISNTPNGSIILLENLRFYNEEENYNINDLKVLEFCNNISKFGDIYVNDAFGTAHRSHSSIVGINLPIRVSGLLLSKEINYLYKSIDLPQRPFLAIVGGAKVSDKIPLLYSLISKVDEIIIGGGMAFTFKKIISNMKIGSSIFDSKGAEMVRSILDKAKLNGVKIHLPVDFVCADNINENANITIVDDIFGIPDGFYGLDCGPYTRKINDDIIKQARLIVWNGPQGMFEISAFAAGSHATLYSVVNATANGAISIIGGGDTASIVEQTGLTNAVSHVSTGGGATLELLEGKILPGITALTNK</sequence>
<keyword evidence="9" id="KW-0418">Kinase</keyword>
<evidence type="ECO:0000256" key="10">
    <source>
        <dbReference type="ARBA" id="ARBA00022840"/>
    </source>
</evidence>
<organism evidence="12">
    <name type="scientific">viral metagenome</name>
    <dbReference type="NCBI Taxonomy" id="1070528"/>
    <lineage>
        <taxon>unclassified sequences</taxon>
        <taxon>metagenomes</taxon>
        <taxon>organismal metagenomes</taxon>
    </lineage>
</organism>
<comment type="catalytic activity">
    <reaction evidence="1">
        <text>(2R)-3-phosphoglycerate + ATP = (2R)-3-phospho-glyceroyl phosphate + ADP</text>
        <dbReference type="Rhea" id="RHEA:14801"/>
        <dbReference type="ChEBI" id="CHEBI:30616"/>
        <dbReference type="ChEBI" id="CHEBI:57604"/>
        <dbReference type="ChEBI" id="CHEBI:58272"/>
        <dbReference type="ChEBI" id="CHEBI:456216"/>
        <dbReference type="EC" id="2.7.2.3"/>
    </reaction>
</comment>
<dbReference type="EC" id="2.7.2.3" evidence="5"/>
<dbReference type="InterPro" id="IPR036043">
    <property type="entry name" value="Phosphoglycerate_kinase_sf"/>
</dbReference>
<keyword evidence="6" id="KW-0808">Transferase</keyword>
<proteinExistence type="inferred from homology"/>
<dbReference type="GO" id="GO:0006096">
    <property type="term" value="P:glycolytic process"/>
    <property type="evidence" value="ECO:0007669"/>
    <property type="project" value="UniProtKB-KW"/>
</dbReference>
<dbReference type="GO" id="GO:0004618">
    <property type="term" value="F:phosphoglycerate kinase activity"/>
    <property type="evidence" value="ECO:0007669"/>
    <property type="project" value="UniProtKB-EC"/>
</dbReference>
<evidence type="ECO:0000256" key="9">
    <source>
        <dbReference type="ARBA" id="ARBA00022777"/>
    </source>
</evidence>
<evidence type="ECO:0000256" key="5">
    <source>
        <dbReference type="ARBA" id="ARBA00013061"/>
    </source>
</evidence>
<accession>A0A6C0D0N9</accession>
<dbReference type="HAMAP" id="MF_00145">
    <property type="entry name" value="Phosphoglyc_kinase"/>
    <property type="match status" value="1"/>
</dbReference>
<evidence type="ECO:0000256" key="6">
    <source>
        <dbReference type="ARBA" id="ARBA00022679"/>
    </source>
</evidence>
<dbReference type="PANTHER" id="PTHR11406:SF0">
    <property type="entry name" value="PHOSPHOGLYCERATE KINASE"/>
    <property type="match status" value="1"/>
</dbReference>
<dbReference type="GO" id="GO:0005829">
    <property type="term" value="C:cytosol"/>
    <property type="evidence" value="ECO:0007669"/>
    <property type="project" value="TreeGrafter"/>
</dbReference>
<keyword evidence="7" id="KW-0479">Metal-binding</keyword>
<name>A0A6C0D0N9_9ZZZZ</name>
<dbReference type="SUPFAM" id="SSF53748">
    <property type="entry name" value="Phosphoglycerate kinase"/>
    <property type="match status" value="1"/>
</dbReference>
<evidence type="ECO:0000256" key="4">
    <source>
        <dbReference type="ARBA" id="ARBA00011245"/>
    </source>
</evidence>
<evidence type="ECO:0000256" key="7">
    <source>
        <dbReference type="ARBA" id="ARBA00022723"/>
    </source>
</evidence>
<keyword evidence="11" id="KW-0324">Glycolysis</keyword>
<dbReference type="Pfam" id="PF00162">
    <property type="entry name" value="PGK"/>
    <property type="match status" value="1"/>
</dbReference>
<dbReference type="EMBL" id="MN739514">
    <property type="protein sequence ID" value="QHT09664.1"/>
    <property type="molecule type" value="Genomic_DNA"/>
</dbReference>
<dbReference type="PANTHER" id="PTHR11406">
    <property type="entry name" value="PHOSPHOGLYCERATE KINASE"/>
    <property type="match status" value="1"/>
</dbReference>
<dbReference type="Gene3D" id="3.40.50.1260">
    <property type="entry name" value="Phosphoglycerate kinase, N-terminal domain"/>
    <property type="match status" value="3"/>
</dbReference>
<reference evidence="12" key="1">
    <citation type="journal article" date="2020" name="Nature">
        <title>Giant virus diversity and host interactions through global metagenomics.</title>
        <authorList>
            <person name="Schulz F."/>
            <person name="Roux S."/>
            <person name="Paez-Espino D."/>
            <person name="Jungbluth S."/>
            <person name="Walsh D.A."/>
            <person name="Denef V.J."/>
            <person name="McMahon K.D."/>
            <person name="Konstantinidis K.T."/>
            <person name="Eloe-Fadrosh E.A."/>
            <person name="Kyrpides N.C."/>
            <person name="Woyke T."/>
        </authorList>
    </citation>
    <scope>NUCLEOTIDE SEQUENCE</scope>
    <source>
        <strain evidence="12">GVMAG-M-3300023174-102</strain>
    </source>
</reference>
<dbReference type="AlphaFoldDB" id="A0A6C0D0N9"/>
<dbReference type="PIRSF" id="PIRSF000724">
    <property type="entry name" value="Pgk"/>
    <property type="match status" value="1"/>
</dbReference>
<dbReference type="GO" id="GO:0005524">
    <property type="term" value="F:ATP binding"/>
    <property type="evidence" value="ECO:0007669"/>
    <property type="project" value="UniProtKB-KW"/>
</dbReference>
<comment type="pathway">
    <text evidence="2">Carbohydrate degradation; glycolysis; pyruvate from D-glyceraldehyde 3-phosphate: step 2/5.</text>
</comment>
<dbReference type="GO" id="GO:0006094">
    <property type="term" value="P:gluconeogenesis"/>
    <property type="evidence" value="ECO:0007669"/>
    <property type="project" value="TreeGrafter"/>
</dbReference>
<dbReference type="CDD" id="cd00318">
    <property type="entry name" value="Phosphoglycerate_kinase"/>
    <property type="match status" value="1"/>
</dbReference>
<evidence type="ECO:0000313" key="12">
    <source>
        <dbReference type="EMBL" id="QHT09664.1"/>
    </source>
</evidence>
<evidence type="ECO:0000256" key="1">
    <source>
        <dbReference type="ARBA" id="ARBA00000642"/>
    </source>
</evidence>
<comment type="subunit">
    <text evidence="4">Monomer.</text>
</comment>
<keyword evidence="10" id="KW-0067">ATP-binding</keyword>
<dbReference type="GO" id="GO:0046872">
    <property type="term" value="F:metal ion binding"/>
    <property type="evidence" value="ECO:0007669"/>
    <property type="project" value="UniProtKB-KW"/>
</dbReference>
<dbReference type="InterPro" id="IPR015824">
    <property type="entry name" value="Phosphoglycerate_kinase_N"/>
</dbReference>
<dbReference type="FunFam" id="3.40.50.1260:FF:000003">
    <property type="entry name" value="Phosphoglycerate kinase"/>
    <property type="match status" value="1"/>
</dbReference>
<evidence type="ECO:0000256" key="11">
    <source>
        <dbReference type="ARBA" id="ARBA00023152"/>
    </source>
</evidence>
<evidence type="ECO:0000256" key="3">
    <source>
        <dbReference type="ARBA" id="ARBA00008982"/>
    </source>
</evidence>
<keyword evidence="8" id="KW-0547">Nucleotide-binding</keyword>
<dbReference type="InterPro" id="IPR001576">
    <property type="entry name" value="Phosphoglycerate_kinase"/>
</dbReference>
<evidence type="ECO:0000256" key="8">
    <source>
        <dbReference type="ARBA" id="ARBA00022741"/>
    </source>
</evidence>
<dbReference type="InterPro" id="IPR015911">
    <property type="entry name" value="Phosphoglycerate_kinase_CS"/>
</dbReference>
<dbReference type="GO" id="GO:0043531">
    <property type="term" value="F:ADP binding"/>
    <property type="evidence" value="ECO:0007669"/>
    <property type="project" value="TreeGrafter"/>
</dbReference>
<protein>
    <recommendedName>
        <fullName evidence="5">phosphoglycerate kinase</fullName>
        <ecNumber evidence="5">2.7.2.3</ecNumber>
    </recommendedName>
</protein>
<dbReference type="PRINTS" id="PR00477">
    <property type="entry name" value="PHGLYCKINASE"/>
</dbReference>
<dbReference type="PROSITE" id="PS00111">
    <property type="entry name" value="PGLYCERATE_KINASE"/>
    <property type="match status" value="1"/>
</dbReference>
<evidence type="ECO:0000256" key="2">
    <source>
        <dbReference type="ARBA" id="ARBA00004838"/>
    </source>
</evidence>